<evidence type="ECO:0000313" key="8">
    <source>
        <dbReference type="EMBL" id="MBU3813828.1"/>
    </source>
</evidence>
<proteinExistence type="inferred from homology"/>
<sequence>MKAATLFKTYLEFLATRLFGTGVDTLILWICSDFIFSTYWTIYVLSPIISFEFAVLSNFLWSYCWIWKSRIGQRSTRDFCYRFVIFNLSSGVGFLIKMLFLLLFEKIFGWDVIYCNFAALVISGLFNYFLADAVVFRQKRKLVSESESVSEVKEVS</sequence>
<evidence type="ECO:0000256" key="1">
    <source>
        <dbReference type="ARBA" id="ARBA00004141"/>
    </source>
</evidence>
<reference evidence="8" key="1">
    <citation type="journal article" date="2021" name="PeerJ">
        <title>Extensive microbial diversity within the chicken gut microbiome revealed by metagenomics and culture.</title>
        <authorList>
            <person name="Gilroy R."/>
            <person name="Ravi A."/>
            <person name="Getino M."/>
            <person name="Pursley I."/>
            <person name="Horton D.L."/>
            <person name="Alikhan N.F."/>
            <person name="Baker D."/>
            <person name="Gharbi K."/>
            <person name="Hall N."/>
            <person name="Watson M."/>
            <person name="Adriaenssens E.M."/>
            <person name="Foster-Nyarko E."/>
            <person name="Jarju S."/>
            <person name="Secka A."/>
            <person name="Antonio M."/>
            <person name="Oren A."/>
            <person name="Chaudhuri R.R."/>
            <person name="La Ragione R."/>
            <person name="Hildebrand F."/>
            <person name="Pallen M.J."/>
        </authorList>
    </citation>
    <scope>NUCLEOTIDE SEQUENCE</scope>
    <source>
        <strain evidence="8">B3-3758</strain>
    </source>
</reference>
<evidence type="ECO:0000256" key="2">
    <source>
        <dbReference type="ARBA" id="ARBA00009399"/>
    </source>
</evidence>
<evidence type="ECO:0000256" key="4">
    <source>
        <dbReference type="ARBA" id="ARBA00022989"/>
    </source>
</evidence>
<keyword evidence="3 6" id="KW-0812">Transmembrane</keyword>
<dbReference type="GO" id="GO:0000271">
    <property type="term" value="P:polysaccharide biosynthetic process"/>
    <property type="evidence" value="ECO:0007669"/>
    <property type="project" value="InterPro"/>
</dbReference>
<dbReference type="Proteomes" id="UP000824236">
    <property type="component" value="Unassembled WGS sequence"/>
</dbReference>
<comment type="subcellular location">
    <subcellularLocation>
        <location evidence="1">Membrane</location>
        <topology evidence="1">Multi-pass membrane protein</topology>
    </subcellularLocation>
</comment>
<feature type="domain" description="GtrA/DPMS transmembrane" evidence="7">
    <location>
        <begin position="86"/>
        <end position="141"/>
    </location>
</feature>
<dbReference type="PANTHER" id="PTHR38459">
    <property type="entry name" value="PROPHAGE BACTOPRENOL-LINKED GLUCOSE TRANSLOCASE HOMOLOG"/>
    <property type="match status" value="1"/>
</dbReference>
<dbReference type="EMBL" id="JAHLFO010000061">
    <property type="protein sequence ID" value="MBU3813828.1"/>
    <property type="molecule type" value="Genomic_DNA"/>
</dbReference>
<evidence type="ECO:0000256" key="3">
    <source>
        <dbReference type="ARBA" id="ARBA00022692"/>
    </source>
</evidence>
<reference evidence="8" key="2">
    <citation type="submission" date="2021-04" db="EMBL/GenBank/DDBJ databases">
        <authorList>
            <person name="Gilroy R."/>
        </authorList>
    </citation>
    <scope>NUCLEOTIDE SEQUENCE</scope>
    <source>
        <strain evidence="8">B3-3758</strain>
    </source>
</reference>
<evidence type="ECO:0000256" key="6">
    <source>
        <dbReference type="SAM" id="Phobius"/>
    </source>
</evidence>
<keyword evidence="5 6" id="KW-0472">Membrane</keyword>
<keyword evidence="4 6" id="KW-1133">Transmembrane helix</keyword>
<comment type="caution">
    <text evidence="8">The sequence shown here is derived from an EMBL/GenBank/DDBJ whole genome shotgun (WGS) entry which is preliminary data.</text>
</comment>
<feature type="transmembrane region" description="Helical" evidence="6">
    <location>
        <begin position="79"/>
        <end position="101"/>
    </location>
</feature>
<comment type="similarity">
    <text evidence="2">Belongs to the GtrA family.</text>
</comment>
<dbReference type="Pfam" id="PF04138">
    <property type="entry name" value="GtrA_DPMS_TM"/>
    <property type="match status" value="1"/>
</dbReference>
<accession>A0A9E2NNC0</accession>
<dbReference type="GO" id="GO:0005886">
    <property type="term" value="C:plasma membrane"/>
    <property type="evidence" value="ECO:0007669"/>
    <property type="project" value="TreeGrafter"/>
</dbReference>
<organism evidence="8 9">
    <name type="scientific">Candidatus Bacteroides intestinipullorum</name>
    <dbReference type="NCBI Taxonomy" id="2838471"/>
    <lineage>
        <taxon>Bacteria</taxon>
        <taxon>Pseudomonadati</taxon>
        <taxon>Bacteroidota</taxon>
        <taxon>Bacteroidia</taxon>
        <taxon>Bacteroidales</taxon>
        <taxon>Bacteroidaceae</taxon>
        <taxon>Bacteroides</taxon>
    </lineage>
</organism>
<feature type="transmembrane region" description="Helical" evidence="6">
    <location>
        <begin position="107"/>
        <end position="131"/>
    </location>
</feature>
<feature type="transmembrane region" description="Helical" evidence="6">
    <location>
        <begin position="48"/>
        <end position="67"/>
    </location>
</feature>
<evidence type="ECO:0000313" key="9">
    <source>
        <dbReference type="Proteomes" id="UP000824236"/>
    </source>
</evidence>
<dbReference type="AlphaFoldDB" id="A0A9E2NNC0"/>
<dbReference type="InterPro" id="IPR051401">
    <property type="entry name" value="GtrA_CellWall_Glycosyl"/>
</dbReference>
<evidence type="ECO:0000256" key="5">
    <source>
        <dbReference type="ARBA" id="ARBA00023136"/>
    </source>
</evidence>
<dbReference type="PANTHER" id="PTHR38459:SF1">
    <property type="entry name" value="PROPHAGE BACTOPRENOL-LINKED GLUCOSE TRANSLOCASE HOMOLOG"/>
    <property type="match status" value="1"/>
</dbReference>
<evidence type="ECO:0000259" key="7">
    <source>
        <dbReference type="Pfam" id="PF04138"/>
    </source>
</evidence>
<gene>
    <name evidence="8" type="ORF">H9791_04880</name>
</gene>
<name>A0A9E2NNC0_9BACE</name>
<dbReference type="InterPro" id="IPR007267">
    <property type="entry name" value="GtrA_DPMS_TM"/>
</dbReference>
<protein>
    <submittedName>
        <fullName evidence="8">GtrA family protein</fullName>
    </submittedName>
</protein>